<reference evidence="1" key="2">
    <citation type="journal article" date="2015" name="Fish Shellfish Immunol.">
        <title>Early steps in the European eel (Anguilla anguilla)-Vibrio vulnificus interaction in the gills: Role of the RtxA13 toxin.</title>
        <authorList>
            <person name="Callol A."/>
            <person name="Pajuelo D."/>
            <person name="Ebbesson L."/>
            <person name="Teles M."/>
            <person name="MacKenzie S."/>
            <person name="Amaro C."/>
        </authorList>
    </citation>
    <scope>NUCLEOTIDE SEQUENCE</scope>
</reference>
<dbReference type="EMBL" id="GBXM01064422">
    <property type="protein sequence ID" value="JAH44155.1"/>
    <property type="molecule type" value="Transcribed_RNA"/>
</dbReference>
<evidence type="ECO:0000313" key="1">
    <source>
        <dbReference type="EMBL" id="JAH44155.1"/>
    </source>
</evidence>
<protein>
    <submittedName>
        <fullName evidence="1">Uncharacterized protein</fullName>
    </submittedName>
</protein>
<accession>A0A0E9SU11</accession>
<name>A0A0E9SU11_ANGAN</name>
<reference evidence="1" key="1">
    <citation type="submission" date="2014-11" db="EMBL/GenBank/DDBJ databases">
        <authorList>
            <person name="Amaro Gonzalez C."/>
        </authorList>
    </citation>
    <scope>NUCLEOTIDE SEQUENCE</scope>
</reference>
<organism evidence="1">
    <name type="scientific">Anguilla anguilla</name>
    <name type="common">European freshwater eel</name>
    <name type="synonym">Muraena anguilla</name>
    <dbReference type="NCBI Taxonomy" id="7936"/>
    <lineage>
        <taxon>Eukaryota</taxon>
        <taxon>Metazoa</taxon>
        <taxon>Chordata</taxon>
        <taxon>Craniata</taxon>
        <taxon>Vertebrata</taxon>
        <taxon>Euteleostomi</taxon>
        <taxon>Actinopterygii</taxon>
        <taxon>Neopterygii</taxon>
        <taxon>Teleostei</taxon>
        <taxon>Anguilliformes</taxon>
        <taxon>Anguillidae</taxon>
        <taxon>Anguilla</taxon>
    </lineage>
</organism>
<sequence length="25" mass="2663">MHSAGQSQISDSGIVQLAFAIFNLQ</sequence>
<proteinExistence type="predicted"/>
<dbReference type="AlphaFoldDB" id="A0A0E9SU11"/>